<gene>
    <name evidence="1" type="ORF">Y10_02680</name>
</gene>
<dbReference type="EMBL" id="BRVO01000001">
    <property type="protein sequence ID" value="GLB47900.1"/>
    <property type="molecule type" value="Genomic_DNA"/>
</dbReference>
<reference evidence="1" key="1">
    <citation type="submission" date="2022-07" db="EMBL/GenBank/DDBJ databases">
        <title>Taxonomy of Novel Oxalotrophic and Methylotrophic Bacteria.</title>
        <authorList>
            <person name="Sahin N."/>
            <person name="Tani A."/>
        </authorList>
    </citation>
    <scope>NUCLEOTIDE SEQUENCE</scope>
    <source>
        <strain evidence="1">Y10</strain>
    </source>
</reference>
<proteinExistence type="predicted"/>
<name>A0ABQ5MFU2_9FLAO</name>
<evidence type="ECO:0000313" key="1">
    <source>
        <dbReference type="EMBL" id="GLB47900.1"/>
    </source>
</evidence>
<keyword evidence="2" id="KW-1185">Reference proteome</keyword>
<accession>A0ABQ5MFU2</accession>
<evidence type="ECO:0000313" key="2">
    <source>
        <dbReference type="Proteomes" id="UP001143543"/>
    </source>
</evidence>
<protein>
    <recommendedName>
        <fullName evidence="3">Outer membrane protein beta-barrel domain-containing protein</fullName>
    </recommendedName>
</protein>
<comment type="caution">
    <text evidence="1">The sequence shown here is derived from an EMBL/GenBank/DDBJ whole genome shotgun (WGS) entry which is preliminary data.</text>
</comment>
<evidence type="ECO:0008006" key="3">
    <source>
        <dbReference type="Google" id="ProtNLM"/>
    </source>
</evidence>
<organism evidence="1 2">
    <name type="scientific">Neptunitalea lumnitzerae</name>
    <dbReference type="NCBI Taxonomy" id="2965509"/>
    <lineage>
        <taxon>Bacteria</taxon>
        <taxon>Pseudomonadati</taxon>
        <taxon>Bacteroidota</taxon>
        <taxon>Flavobacteriia</taxon>
        <taxon>Flavobacteriales</taxon>
        <taxon>Flavobacteriaceae</taxon>
        <taxon>Neptunitalea</taxon>
    </lineage>
</organism>
<dbReference type="Proteomes" id="UP001143543">
    <property type="component" value="Unassembled WGS sequence"/>
</dbReference>
<sequence length="282" mass="31820">MSLIGFAQETHTVNGTSVTMEAEVEGPMSLYVSKENYTYRYFIAKGDTFYELVNTQDASGTYQFEYKAVLKEQTSDVELDVNIERTTLTITSLKKVVLAYNRQKDTSYVYENKHFQLGLNLGIMGGVSNNVFTSNPENVMAPQVIAELEAYNALNPASGHSAFLHLKQNFTADDFDYTATELSVNYRYKVVNKDAFKLYGQAKIFSFAYKSYTNYYVVDNAVESYEEDGLDVDIPVSFGFGADVKISNSLFLTFQYTDIVAVFYESNGEFPVDLNLGLKFKL</sequence>